<proteinExistence type="predicted"/>
<name>A0AAD6Z0S1_9AGAR</name>
<dbReference type="Proteomes" id="UP001218218">
    <property type="component" value="Unassembled WGS sequence"/>
</dbReference>
<evidence type="ECO:0000313" key="3">
    <source>
        <dbReference type="Proteomes" id="UP001218218"/>
    </source>
</evidence>
<accession>A0AAD6Z0S1</accession>
<evidence type="ECO:0000256" key="1">
    <source>
        <dbReference type="SAM" id="SignalP"/>
    </source>
</evidence>
<comment type="caution">
    <text evidence="2">The sequence shown here is derived from an EMBL/GenBank/DDBJ whole genome shotgun (WGS) entry which is preliminary data.</text>
</comment>
<feature type="chain" id="PRO_5042235972" evidence="1">
    <location>
        <begin position="20"/>
        <end position="105"/>
    </location>
</feature>
<dbReference type="AlphaFoldDB" id="A0AAD6Z0S1"/>
<protein>
    <submittedName>
        <fullName evidence="2">Uncharacterized protein</fullName>
    </submittedName>
</protein>
<evidence type="ECO:0000313" key="2">
    <source>
        <dbReference type="EMBL" id="KAJ7302914.1"/>
    </source>
</evidence>
<organism evidence="2 3">
    <name type="scientific">Mycena albidolilacea</name>
    <dbReference type="NCBI Taxonomy" id="1033008"/>
    <lineage>
        <taxon>Eukaryota</taxon>
        <taxon>Fungi</taxon>
        <taxon>Dikarya</taxon>
        <taxon>Basidiomycota</taxon>
        <taxon>Agaricomycotina</taxon>
        <taxon>Agaricomycetes</taxon>
        <taxon>Agaricomycetidae</taxon>
        <taxon>Agaricales</taxon>
        <taxon>Marasmiineae</taxon>
        <taxon>Mycenaceae</taxon>
        <taxon>Mycena</taxon>
    </lineage>
</organism>
<feature type="signal peptide" evidence="1">
    <location>
        <begin position="1"/>
        <end position="19"/>
    </location>
</feature>
<gene>
    <name evidence="2" type="ORF">DFH08DRAFT_904638</name>
</gene>
<reference evidence="2" key="1">
    <citation type="submission" date="2023-03" db="EMBL/GenBank/DDBJ databases">
        <title>Massive genome expansion in bonnet fungi (Mycena s.s.) driven by repeated elements and novel gene families across ecological guilds.</title>
        <authorList>
            <consortium name="Lawrence Berkeley National Laboratory"/>
            <person name="Harder C.B."/>
            <person name="Miyauchi S."/>
            <person name="Viragh M."/>
            <person name="Kuo A."/>
            <person name="Thoen E."/>
            <person name="Andreopoulos B."/>
            <person name="Lu D."/>
            <person name="Skrede I."/>
            <person name="Drula E."/>
            <person name="Henrissat B."/>
            <person name="Morin E."/>
            <person name="Kohler A."/>
            <person name="Barry K."/>
            <person name="LaButti K."/>
            <person name="Morin E."/>
            <person name="Salamov A."/>
            <person name="Lipzen A."/>
            <person name="Mereny Z."/>
            <person name="Hegedus B."/>
            <person name="Baldrian P."/>
            <person name="Stursova M."/>
            <person name="Weitz H."/>
            <person name="Taylor A."/>
            <person name="Grigoriev I.V."/>
            <person name="Nagy L.G."/>
            <person name="Martin F."/>
            <person name="Kauserud H."/>
        </authorList>
    </citation>
    <scope>NUCLEOTIDE SEQUENCE</scope>
    <source>
        <strain evidence="2">CBHHK002</strain>
    </source>
</reference>
<keyword evidence="3" id="KW-1185">Reference proteome</keyword>
<keyword evidence="1" id="KW-0732">Signal</keyword>
<sequence length="105" mass="10965">MQFTLSAAFLLAAVGLVHAVDNRLLYTIPAGDTMQTFTSDFTDACSTWPPAVNAGLTFVEALVEPGDFSGKNADTEAKIICGWTDGTTFPTFTEDVAASLGATPA</sequence>
<dbReference type="EMBL" id="JARIHO010000110">
    <property type="protein sequence ID" value="KAJ7302914.1"/>
    <property type="molecule type" value="Genomic_DNA"/>
</dbReference>